<organism evidence="2 3">
    <name type="scientific">Opisthorchis viverrini</name>
    <name type="common">Southeast Asian liver fluke</name>
    <dbReference type="NCBI Taxonomy" id="6198"/>
    <lineage>
        <taxon>Eukaryota</taxon>
        <taxon>Metazoa</taxon>
        <taxon>Spiralia</taxon>
        <taxon>Lophotrochozoa</taxon>
        <taxon>Platyhelminthes</taxon>
        <taxon>Trematoda</taxon>
        <taxon>Digenea</taxon>
        <taxon>Opisthorchiida</taxon>
        <taxon>Opisthorchiata</taxon>
        <taxon>Opisthorchiidae</taxon>
        <taxon>Opisthorchis</taxon>
    </lineage>
</organism>
<sequence>MTSEFTTDASLPYNHDLFESHIVRKTINVDGEVPTSRDTHSGNLDRVWQQDRHRHRLAVRSYSFSNQALRQLLDSRMYLVNNKATQEETTRRYLICAQKGLGSPSTEAQLEGDSAECQLQKSRLDLIFMHYSPPIASLHVLKIMKTKILRYLLPKSFSYSTLLMPKSHTTTRKHGGWDTSGSPKPTQGNSRGRGRVRTKDPTVSNSGL</sequence>
<dbReference type="AlphaFoldDB" id="A0A074Z078"/>
<dbReference type="KEGG" id="ovi:T265_11093"/>
<dbReference type="Proteomes" id="UP000054324">
    <property type="component" value="Unassembled WGS sequence"/>
</dbReference>
<keyword evidence="3" id="KW-1185">Reference proteome</keyword>
<name>A0A074Z078_OPIVI</name>
<protein>
    <submittedName>
        <fullName evidence="2">Uncharacterized protein</fullName>
    </submittedName>
</protein>
<gene>
    <name evidence="2" type="ORF">T265_11093</name>
</gene>
<dbReference type="RefSeq" id="XP_009175921.1">
    <property type="nucleotide sequence ID" value="XM_009177657.1"/>
</dbReference>
<dbReference type="EMBL" id="KL597067">
    <property type="protein sequence ID" value="KER20328.1"/>
    <property type="molecule type" value="Genomic_DNA"/>
</dbReference>
<accession>A0A074Z078</accession>
<evidence type="ECO:0000313" key="2">
    <source>
        <dbReference type="EMBL" id="KER20328.1"/>
    </source>
</evidence>
<dbReference type="GeneID" id="20325261"/>
<proteinExistence type="predicted"/>
<feature type="compositionally biased region" description="Polar residues" evidence="1">
    <location>
        <begin position="179"/>
        <end position="190"/>
    </location>
</feature>
<evidence type="ECO:0000313" key="3">
    <source>
        <dbReference type="Proteomes" id="UP000054324"/>
    </source>
</evidence>
<feature type="region of interest" description="Disordered" evidence="1">
    <location>
        <begin position="168"/>
        <end position="208"/>
    </location>
</feature>
<dbReference type="CTD" id="20325261"/>
<reference evidence="2 3" key="1">
    <citation type="submission" date="2013-11" db="EMBL/GenBank/DDBJ databases">
        <title>Opisthorchis viverrini - life in the bile duct.</title>
        <authorList>
            <person name="Young N.D."/>
            <person name="Nagarajan N."/>
            <person name="Lin S.J."/>
            <person name="Korhonen P.K."/>
            <person name="Jex A.R."/>
            <person name="Hall R.S."/>
            <person name="Safavi-Hemami H."/>
            <person name="Kaewkong W."/>
            <person name="Bertrand D."/>
            <person name="Gao S."/>
            <person name="Seet Q."/>
            <person name="Wongkham S."/>
            <person name="Teh B.T."/>
            <person name="Wongkham C."/>
            <person name="Intapan P.M."/>
            <person name="Maleewong W."/>
            <person name="Yang X."/>
            <person name="Hu M."/>
            <person name="Wang Z."/>
            <person name="Hofmann A."/>
            <person name="Sternberg P.W."/>
            <person name="Tan P."/>
            <person name="Wang J."/>
            <person name="Gasser R.B."/>
        </authorList>
    </citation>
    <scope>NUCLEOTIDE SEQUENCE [LARGE SCALE GENOMIC DNA]</scope>
</reference>
<evidence type="ECO:0000256" key="1">
    <source>
        <dbReference type="SAM" id="MobiDB-lite"/>
    </source>
</evidence>